<evidence type="ECO:0000256" key="5">
    <source>
        <dbReference type="ARBA" id="ARBA00022781"/>
    </source>
</evidence>
<comment type="caution">
    <text evidence="11">The sequence shown here is derived from an EMBL/GenBank/DDBJ whole genome shotgun (WGS) entry which is preliminary data.</text>
</comment>
<dbReference type="Gene3D" id="3.40.1380.10">
    <property type="match status" value="1"/>
</dbReference>
<dbReference type="PANTHER" id="PTHR11693">
    <property type="entry name" value="ATP SYNTHASE GAMMA CHAIN"/>
    <property type="match status" value="1"/>
</dbReference>
<keyword evidence="8 10" id="KW-0139">CF(1)</keyword>
<gene>
    <name evidence="10 11" type="primary">atpG</name>
    <name evidence="11" type="ORF">IAC54_08560</name>
</gene>
<dbReference type="GO" id="GO:0045259">
    <property type="term" value="C:proton-transporting ATP synthase complex"/>
    <property type="evidence" value="ECO:0007669"/>
    <property type="project" value="UniProtKB-KW"/>
</dbReference>
<dbReference type="GO" id="GO:0005524">
    <property type="term" value="F:ATP binding"/>
    <property type="evidence" value="ECO:0007669"/>
    <property type="project" value="UniProtKB-UniRule"/>
</dbReference>
<evidence type="ECO:0000256" key="4">
    <source>
        <dbReference type="ARBA" id="ARBA00022448"/>
    </source>
</evidence>
<dbReference type="SUPFAM" id="SSF52943">
    <property type="entry name" value="ATP synthase (F1-ATPase), gamma subunit"/>
    <property type="match status" value="1"/>
</dbReference>
<dbReference type="NCBIfam" id="TIGR01146">
    <property type="entry name" value="ATPsyn_F1gamma"/>
    <property type="match status" value="1"/>
</dbReference>
<evidence type="ECO:0000256" key="1">
    <source>
        <dbReference type="ARBA" id="ARBA00003456"/>
    </source>
</evidence>
<keyword evidence="5 10" id="KW-0375">Hydrogen ion transport</keyword>
<keyword evidence="4 10" id="KW-0813">Transport</keyword>
<name>A0A9D9E545_9BACT</name>
<evidence type="ECO:0000256" key="2">
    <source>
        <dbReference type="ARBA" id="ARBA00004170"/>
    </source>
</evidence>
<dbReference type="GO" id="GO:0005886">
    <property type="term" value="C:plasma membrane"/>
    <property type="evidence" value="ECO:0007669"/>
    <property type="project" value="UniProtKB-SubCell"/>
</dbReference>
<dbReference type="InterPro" id="IPR000131">
    <property type="entry name" value="ATP_synth_F1_gsu"/>
</dbReference>
<keyword evidence="10" id="KW-1003">Cell membrane</keyword>
<comment type="subcellular location">
    <subcellularLocation>
        <location evidence="10">Cell membrane</location>
        <topology evidence="10">Peripheral membrane protein</topology>
    </subcellularLocation>
    <subcellularLocation>
        <location evidence="2">Membrane</location>
        <topology evidence="2">Peripheral membrane protein</topology>
    </subcellularLocation>
</comment>
<evidence type="ECO:0000313" key="12">
    <source>
        <dbReference type="Proteomes" id="UP000823636"/>
    </source>
</evidence>
<dbReference type="GO" id="GO:0046933">
    <property type="term" value="F:proton-transporting ATP synthase activity, rotational mechanism"/>
    <property type="evidence" value="ECO:0007669"/>
    <property type="project" value="UniProtKB-UniRule"/>
</dbReference>
<protein>
    <recommendedName>
        <fullName evidence="10">ATP synthase gamma chain</fullName>
    </recommendedName>
    <alternativeName>
        <fullName evidence="10">ATP synthase F1 sector gamma subunit</fullName>
    </alternativeName>
    <alternativeName>
        <fullName evidence="10">F-ATPase gamma subunit</fullName>
    </alternativeName>
</protein>
<dbReference type="GO" id="GO:0042777">
    <property type="term" value="P:proton motive force-driven plasma membrane ATP synthesis"/>
    <property type="evidence" value="ECO:0007669"/>
    <property type="project" value="UniProtKB-UniRule"/>
</dbReference>
<comment type="subunit">
    <text evidence="10">F-type ATPases have 2 components, CF(1) - the catalytic core - and CF(0) - the membrane proton channel. CF(1) has five subunits: alpha(3), beta(3), gamma(1), delta(1), epsilon(1). CF(0) has three main subunits: a, b and c.</text>
</comment>
<dbReference type="HAMAP" id="MF_00815">
    <property type="entry name" value="ATP_synth_gamma_bact"/>
    <property type="match status" value="1"/>
</dbReference>
<comment type="function">
    <text evidence="1 10">Produces ATP from ADP in the presence of a proton gradient across the membrane. The gamma chain is believed to be important in regulating ATPase activity and the flow of protons through the CF(0) complex.</text>
</comment>
<accession>A0A9D9E545</accession>
<dbReference type="Proteomes" id="UP000823636">
    <property type="component" value="Unassembled WGS sequence"/>
</dbReference>
<sequence>MSTIKEIKGRISSTRSSEKITGAMKMISTAKLRKAENSLRQLKPYREQLRSAIVHLLDSDGDYPSPLTEKRPVQKMAIVVIGSEEGLCGAFNMYLYKALEERIATLRKEYGEKLALDIYPLGKRLTLALAHIDGVAMKNVSYLDAKSDTTVIRNFTDDLISRFLTKEIDAVEVIYPYYKSMAAQPVKIRTLLPVDASKLAGSAKKDETSGPYIYEPSQEKIFNTLLPLFVRIDMQESIYNGRTSEQAARVIAMQSASDNAKKLLEELQLDYNKLRQQGITNELLDIVGGSMQ</sequence>
<evidence type="ECO:0000256" key="8">
    <source>
        <dbReference type="ARBA" id="ARBA00023196"/>
    </source>
</evidence>
<dbReference type="PRINTS" id="PR00126">
    <property type="entry name" value="ATPASEGAMMA"/>
</dbReference>
<evidence type="ECO:0000256" key="9">
    <source>
        <dbReference type="ARBA" id="ARBA00023310"/>
    </source>
</evidence>
<dbReference type="AlphaFoldDB" id="A0A9D9E545"/>
<evidence type="ECO:0000256" key="6">
    <source>
        <dbReference type="ARBA" id="ARBA00023065"/>
    </source>
</evidence>
<dbReference type="CDD" id="cd12151">
    <property type="entry name" value="F1-ATPase_gamma"/>
    <property type="match status" value="1"/>
</dbReference>
<organism evidence="11 12">
    <name type="scientific">Candidatus Caccoplasma merdipullorum</name>
    <dbReference type="NCBI Taxonomy" id="2840718"/>
    <lineage>
        <taxon>Bacteria</taxon>
        <taxon>Pseudomonadati</taxon>
        <taxon>Bacteroidota</taxon>
        <taxon>Bacteroidia</taxon>
        <taxon>Bacteroidales</taxon>
        <taxon>Bacteroidaceae</taxon>
        <taxon>Bacteroidaceae incertae sedis</taxon>
        <taxon>Candidatus Caccoplasma</taxon>
    </lineage>
</organism>
<evidence type="ECO:0000256" key="10">
    <source>
        <dbReference type="HAMAP-Rule" id="MF_00815"/>
    </source>
</evidence>
<reference evidence="11" key="2">
    <citation type="journal article" date="2021" name="PeerJ">
        <title>Extensive microbial diversity within the chicken gut microbiome revealed by metagenomics and culture.</title>
        <authorList>
            <person name="Gilroy R."/>
            <person name="Ravi A."/>
            <person name="Getino M."/>
            <person name="Pursley I."/>
            <person name="Horton D.L."/>
            <person name="Alikhan N.F."/>
            <person name="Baker D."/>
            <person name="Gharbi K."/>
            <person name="Hall N."/>
            <person name="Watson M."/>
            <person name="Adriaenssens E.M."/>
            <person name="Foster-Nyarko E."/>
            <person name="Jarju S."/>
            <person name="Secka A."/>
            <person name="Antonio M."/>
            <person name="Oren A."/>
            <person name="Chaudhuri R.R."/>
            <person name="La Ragione R."/>
            <person name="Hildebrand F."/>
            <person name="Pallen M.J."/>
        </authorList>
    </citation>
    <scope>NUCLEOTIDE SEQUENCE</scope>
    <source>
        <strain evidence="11">G3-4614</strain>
    </source>
</reference>
<keyword evidence="9 10" id="KW-0066">ATP synthesis</keyword>
<proteinExistence type="inferred from homology"/>
<dbReference type="EMBL" id="JADIMW010000085">
    <property type="protein sequence ID" value="MBO8438927.1"/>
    <property type="molecule type" value="Genomic_DNA"/>
</dbReference>
<dbReference type="PANTHER" id="PTHR11693:SF22">
    <property type="entry name" value="ATP SYNTHASE SUBUNIT GAMMA, MITOCHONDRIAL"/>
    <property type="match status" value="1"/>
</dbReference>
<keyword evidence="7 10" id="KW-0472">Membrane</keyword>
<evidence type="ECO:0000256" key="7">
    <source>
        <dbReference type="ARBA" id="ARBA00023136"/>
    </source>
</evidence>
<dbReference type="Pfam" id="PF00231">
    <property type="entry name" value="ATP-synt"/>
    <property type="match status" value="1"/>
</dbReference>
<reference evidence="11" key="1">
    <citation type="submission" date="2020-10" db="EMBL/GenBank/DDBJ databases">
        <authorList>
            <person name="Gilroy R."/>
        </authorList>
    </citation>
    <scope>NUCLEOTIDE SEQUENCE</scope>
    <source>
        <strain evidence="11">G3-4614</strain>
    </source>
</reference>
<evidence type="ECO:0000256" key="3">
    <source>
        <dbReference type="ARBA" id="ARBA00007681"/>
    </source>
</evidence>
<dbReference type="Gene3D" id="1.10.287.80">
    <property type="entry name" value="ATP synthase, gamma subunit, helix hairpin domain"/>
    <property type="match status" value="2"/>
</dbReference>
<keyword evidence="6 10" id="KW-0406">Ion transport</keyword>
<evidence type="ECO:0000313" key="11">
    <source>
        <dbReference type="EMBL" id="MBO8438927.1"/>
    </source>
</evidence>
<dbReference type="InterPro" id="IPR035968">
    <property type="entry name" value="ATP_synth_F1_ATPase_gsu"/>
</dbReference>
<comment type="similarity">
    <text evidence="3 10">Belongs to the ATPase gamma chain family.</text>
</comment>